<dbReference type="Proteomes" id="UP000747110">
    <property type="component" value="Unassembled WGS sequence"/>
</dbReference>
<protein>
    <submittedName>
        <fullName evidence="1">Uncharacterized protein</fullName>
    </submittedName>
</protein>
<reference evidence="1" key="1">
    <citation type="journal article" date="2021" name="Proc. Natl. Acad. Sci. U.S.A.">
        <title>Three genomes in the algal genus Volvox reveal the fate of a haploid sex-determining region after a transition to homothallism.</title>
        <authorList>
            <person name="Yamamoto K."/>
            <person name="Hamaji T."/>
            <person name="Kawai-Toyooka H."/>
            <person name="Matsuzaki R."/>
            <person name="Takahashi F."/>
            <person name="Nishimura Y."/>
            <person name="Kawachi M."/>
            <person name="Noguchi H."/>
            <person name="Minakuchi Y."/>
            <person name="Umen J.G."/>
            <person name="Toyoda A."/>
            <person name="Nozaki H."/>
        </authorList>
    </citation>
    <scope>NUCLEOTIDE SEQUENCE</scope>
    <source>
        <strain evidence="1">NIES-3786</strain>
    </source>
</reference>
<keyword evidence="2" id="KW-1185">Reference proteome</keyword>
<dbReference type="EMBL" id="BNCP01000010">
    <property type="protein sequence ID" value="GIL77281.1"/>
    <property type="molecule type" value="Genomic_DNA"/>
</dbReference>
<gene>
    <name evidence="1" type="ORF">Vretifemale_6756</name>
</gene>
<evidence type="ECO:0000313" key="2">
    <source>
        <dbReference type="Proteomes" id="UP000747110"/>
    </source>
</evidence>
<organism evidence="1 2">
    <name type="scientific">Volvox reticuliferus</name>
    <dbReference type="NCBI Taxonomy" id="1737510"/>
    <lineage>
        <taxon>Eukaryota</taxon>
        <taxon>Viridiplantae</taxon>
        <taxon>Chlorophyta</taxon>
        <taxon>core chlorophytes</taxon>
        <taxon>Chlorophyceae</taxon>
        <taxon>CS clade</taxon>
        <taxon>Chlamydomonadales</taxon>
        <taxon>Volvocaceae</taxon>
        <taxon>Volvox</taxon>
    </lineage>
</organism>
<evidence type="ECO:0000313" key="1">
    <source>
        <dbReference type="EMBL" id="GIL77281.1"/>
    </source>
</evidence>
<name>A0A8J4FJY0_9CHLO</name>
<comment type="caution">
    <text evidence="1">The sequence shown here is derived from an EMBL/GenBank/DDBJ whole genome shotgun (WGS) entry which is preliminary data.</text>
</comment>
<dbReference type="AlphaFoldDB" id="A0A8J4FJY0"/>
<proteinExistence type="predicted"/>
<accession>A0A8J4FJY0</accession>
<sequence>MLSTSCRPWLCLLRTQSAYVMGRTFLCPSRHAGAAVGPASDSEAAGGTISALQATVDQILSCVQQLHGLVLAGQPAASIIEVAASNCKSGPRDQIENLVGQFWTYTIGTHAPCCCAIVPWAPQVEFKWGRHGEDDEQTVKKATKFLRSIAPGGCCITPHIRPLILRRTRLSASCSIISERTNRGSGSLRCKELQRIFQDRRR</sequence>